<dbReference type="Pfam" id="PF18922">
    <property type="entry name" value="DUF5672"/>
    <property type="match status" value="1"/>
</dbReference>
<protein>
    <recommendedName>
        <fullName evidence="2">DUF5672 domain-containing protein</fullName>
    </recommendedName>
</protein>
<evidence type="ECO:0000313" key="4">
    <source>
        <dbReference type="Proteomes" id="UP000219286"/>
    </source>
</evidence>
<keyword evidence="4" id="KW-1185">Reference proteome</keyword>
<dbReference type="Proteomes" id="UP000219286">
    <property type="component" value="Unassembled WGS sequence"/>
</dbReference>
<dbReference type="InterPro" id="IPR043729">
    <property type="entry name" value="DUF5672"/>
</dbReference>
<sequence>MSLGQKKTLHDTMDCHPVSCCTQKLPRRFNIFLLSNILSSLFFLPTITHLTTNTNISLYIPRIRLEYPQPPAPQPPYNTSKVALLIENRPSAVLAPLMLHFISVVPPDWHFRFMGSPQSVASINRSVAIRHHVAMGKLDLTYIPENMSTNGQEEISQFLTTLWLYEAVLQPAEWLLVFQTDSMLCANSRLNLNDFLEYDWVGAPWNPAGRWGGNGGLSLRRVSRIIDILRNQRRVNGSQPEDVWLSERLAHHPGGKVANGSVSMTFSGEMHDGRAKLNSSSPGVDQAGDKDYIPGVDDWRRGFYEPMGYHIGGSGSFLHSPVWGMPELREHMWKYCPEIKMTLAMDVAKYVPGDCGARWT</sequence>
<gene>
    <name evidence="3" type="ORF">A9Z42_0064680</name>
</gene>
<evidence type="ECO:0000313" key="3">
    <source>
        <dbReference type="EMBL" id="OTA05754.1"/>
    </source>
</evidence>
<keyword evidence="1" id="KW-1133">Transmembrane helix</keyword>
<keyword evidence="1" id="KW-0472">Membrane</keyword>
<evidence type="ECO:0000259" key="2">
    <source>
        <dbReference type="Pfam" id="PF18922"/>
    </source>
</evidence>
<dbReference type="OrthoDB" id="10025998at2759"/>
<accession>A0A2H3A388</accession>
<reference evidence="3 4" key="1">
    <citation type="journal article" date="2015" name="Genome Announc.">
        <title>Genome sequence and annotation of Trichoderma parareesei, the ancestor of the cellulase producer Trichoderma reesei.</title>
        <authorList>
            <person name="Yang D."/>
            <person name="Pomraning K."/>
            <person name="Kopchinskiy A."/>
            <person name="Karimi Aghcheh R."/>
            <person name="Atanasova L."/>
            <person name="Chenthamara K."/>
            <person name="Baker S.E."/>
            <person name="Zhang R."/>
            <person name="Shen Q."/>
            <person name="Freitag M."/>
            <person name="Kubicek C.P."/>
            <person name="Druzhinina I.S."/>
        </authorList>
    </citation>
    <scope>NUCLEOTIDE SEQUENCE [LARGE SCALE GENOMIC DNA]</scope>
    <source>
        <strain evidence="3 4">CBS 125925</strain>
    </source>
</reference>
<name>A0A2H3A388_TRIPA</name>
<keyword evidence="1" id="KW-0812">Transmembrane</keyword>
<organism evidence="3 4">
    <name type="scientific">Trichoderma parareesei</name>
    <name type="common">Filamentous fungus</name>
    <dbReference type="NCBI Taxonomy" id="858221"/>
    <lineage>
        <taxon>Eukaryota</taxon>
        <taxon>Fungi</taxon>
        <taxon>Dikarya</taxon>
        <taxon>Ascomycota</taxon>
        <taxon>Pezizomycotina</taxon>
        <taxon>Sordariomycetes</taxon>
        <taxon>Hypocreomycetidae</taxon>
        <taxon>Hypocreales</taxon>
        <taxon>Hypocreaceae</taxon>
        <taxon>Trichoderma</taxon>
    </lineage>
</organism>
<proteinExistence type="predicted"/>
<comment type="caution">
    <text evidence="3">The sequence shown here is derived from an EMBL/GenBank/DDBJ whole genome shotgun (WGS) entry which is preliminary data.</text>
</comment>
<dbReference type="AlphaFoldDB" id="A0A2H3A388"/>
<feature type="domain" description="DUF5672" evidence="2">
    <location>
        <begin position="138"/>
        <end position="271"/>
    </location>
</feature>
<feature type="transmembrane region" description="Helical" evidence="1">
    <location>
        <begin position="31"/>
        <end position="50"/>
    </location>
</feature>
<dbReference type="EMBL" id="LFMI01000634">
    <property type="protein sequence ID" value="OTA05754.1"/>
    <property type="molecule type" value="Genomic_DNA"/>
</dbReference>
<evidence type="ECO:0000256" key="1">
    <source>
        <dbReference type="SAM" id="Phobius"/>
    </source>
</evidence>